<dbReference type="Proteomes" id="UP000244077">
    <property type="component" value="Unassembled WGS sequence"/>
</dbReference>
<dbReference type="InterPro" id="IPR036291">
    <property type="entry name" value="NAD(P)-bd_dom_sf"/>
</dbReference>
<dbReference type="RefSeq" id="WP_107818053.1">
    <property type="nucleotide sequence ID" value="NZ_QAOH01000028.1"/>
</dbReference>
<reference evidence="2 3" key="1">
    <citation type="submission" date="2018-04" db="EMBL/GenBank/DDBJ databases">
        <title>Genomic Encyclopedia of Archaeal and Bacterial Type Strains, Phase II (KMG-II): from individual species to whole genera.</title>
        <authorList>
            <person name="Goeker M."/>
        </authorList>
    </citation>
    <scope>NUCLEOTIDE SEQUENCE [LARGE SCALE GENOMIC DNA]</scope>
    <source>
        <strain evidence="2 3">DSM 100434</strain>
    </source>
</reference>
<dbReference type="PANTHER" id="PTHR42879:SF6">
    <property type="entry name" value="NADPH-DEPENDENT REDUCTASE BACG"/>
    <property type="match status" value="1"/>
</dbReference>
<proteinExistence type="inferred from homology"/>
<gene>
    <name evidence="2" type="ORF">C8N42_12810</name>
</gene>
<dbReference type="EMBL" id="QAOH01000028">
    <property type="protein sequence ID" value="PTQ66385.1"/>
    <property type="molecule type" value="Genomic_DNA"/>
</dbReference>
<dbReference type="OrthoDB" id="9804774at2"/>
<evidence type="ECO:0000256" key="1">
    <source>
        <dbReference type="ARBA" id="ARBA00006484"/>
    </source>
</evidence>
<keyword evidence="3" id="KW-1185">Reference proteome</keyword>
<comment type="caution">
    <text evidence="2">The sequence shown here is derived from an EMBL/GenBank/DDBJ whole genome shotgun (WGS) entry which is preliminary data.</text>
</comment>
<dbReference type="InterPro" id="IPR002347">
    <property type="entry name" value="SDR_fam"/>
</dbReference>
<organism evidence="2 3">
    <name type="scientific">Celeribacter persicus</name>
    <dbReference type="NCBI Taxonomy" id="1651082"/>
    <lineage>
        <taxon>Bacteria</taxon>
        <taxon>Pseudomonadati</taxon>
        <taxon>Pseudomonadota</taxon>
        <taxon>Alphaproteobacteria</taxon>
        <taxon>Rhodobacterales</taxon>
        <taxon>Roseobacteraceae</taxon>
        <taxon>Celeribacter</taxon>
    </lineage>
</organism>
<dbReference type="AlphaFoldDB" id="A0A2T5H461"/>
<dbReference type="SUPFAM" id="SSF51735">
    <property type="entry name" value="NAD(P)-binding Rossmann-fold domains"/>
    <property type="match status" value="1"/>
</dbReference>
<name>A0A2T5H461_9RHOB</name>
<dbReference type="PANTHER" id="PTHR42879">
    <property type="entry name" value="3-OXOACYL-(ACYL-CARRIER-PROTEIN) REDUCTASE"/>
    <property type="match status" value="1"/>
</dbReference>
<sequence>MDFGLSGKHALVTGASSGLGLAIATALLAENASVTLGGRSKEKLEAAIAALPPELAARADYVVADFTAPDAVETLIAGATKRTGQIDILVGNTGGPPPGQPSGIDPLVMEEQYRAMVDPILRMTLMVLPGMRERSWGRILTVTSSGVVQPIPHLPMSNALRASVTAYMKTLAGEVAKDGVTVNIIAPGRISTARTEQLDQNAATKAGKSVAEIATASAASIPAGRYGTPEEFGAVAAFLASTQASYVTGSIIRVDGGAIRSI</sequence>
<evidence type="ECO:0000313" key="3">
    <source>
        <dbReference type="Proteomes" id="UP000244077"/>
    </source>
</evidence>
<dbReference type="InterPro" id="IPR050259">
    <property type="entry name" value="SDR"/>
</dbReference>
<evidence type="ECO:0000313" key="2">
    <source>
        <dbReference type="EMBL" id="PTQ66385.1"/>
    </source>
</evidence>
<dbReference type="Pfam" id="PF13561">
    <property type="entry name" value="adh_short_C2"/>
    <property type="match status" value="1"/>
</dbReference>
<dbReference type="PRINTS" id="PR00081">
    <property type="entry name" value="GDHRDH"/>
</dbReference>
<accession>A0A2T5H461</accession>
<dbReference type="Gene3D" id="3.40.50.720">
    <property type="entry name" value="NAD(P)-binding Rossmann-like Domain"/>
    <property type="match status" value="1"/>
</dbReference>
<comment type="similarity">
    <text evidence="1">Belongs to the short-chain dehydrogenases/reductases (SDR) family.</text>
</comment>
<protein>
    <submittedName>
        <fullName evidence="2">3-oxoacyl-[acyl-carrier protein] reductase</fullName>
    </submittedName>
</protein>